<dbReference type="KEGG" id="tav:G4V39_09035"/>
<evidence type="ECO:0000256" key="2">
    <source>
        <dbReference type="ARBA" id="ARBA00006047"/>
    </source>
</evidence>
<dbReference type="InterPro" id="IPR000811">
    <property type="entry name" value="Glyco_trans_35"/>
</dbReference>
<keyword evidence="3" id="KW-0021">Allosteric enzyme</keyword>
<evidence type="ECO:0000256" key="3">
    <source>
        <dbReference type="ARBA" id="ARBA00022533"/>
    </source>
</evidence>
<dbReference type="Pfam" id="PF00343">
    <property type="entry name" value="Phosphorylase"/>
    <property type="match status" value="1"/>
</dbReference>
<sequence length="847" mass="97709">MHPSQYLPRVMPEPLKALVDLALDMRWNWCHLSEPLWQYIDPDLWAWTRNPWFILGRVEQERLNKLAEDPGFLRLLDEQLKMRAEVVTKPGWFEETYGKGSLGIIAYLSMEFGLGESLPIYSGGLGILAGDYLKTASDLGLPVVGIGLLFHQGYFRQALDANGNQLEFFLYNNPTMMPITPVRDERGDWLKIKVMLPQRELILRVWEVKVGRVRLYLLDSNDPLNTPGDRGITGKLYEGGEETRLQQEIVLGIGGWRLLEALGLNCEILHLNEGHVSFAVIERARSFMKANGQPFQVALACTRVANIFTTHTPVLAAFDRYRPNIFLPYARFYAQMLEIPVEEFMALGRSNPEDHEEPFNMAYLAVRGCGVINGVSHLHGRVSRRIFQPLFSDWPQKEVPVGYVTNGIHVPSWDSNYSHPIWAKACGEDFWLGISEDLEEKFAQIGDEELWEFRCASRLRLISFVRRRMIKQRLALGLEEKTLERCQHLLDPNTLTIGFARRFTAYKRPNLLLHDPDRLERLLTNQERPVQLIIAGKAHPEDEEGKRMIRAWIEFLNRPQIQGRAVFIVDYDMTVAFELVQGVDLWINTPRRPWEACGTSGMKVLVNGGLNLSVLDGWWEEAYSPEVGWALPHVDEGLTPGEVDAIQARELYRLLEEEIVPAFYDRDDRGIPTAWVAKIRTSMAKLTPRFSSNRMLREYTEKFYLSAARRYRERVAGGGDFGVRLQHWRQHLKCNWSKLHFGKLEVQRTDEGHLFRVQVYLGEMDQEAVRVELYAEPLQEDGEPERWPMKAERPLLGFVNSYVYSALVKTDRPADHYTPRIVPHFPGALIPLDDNHILWLERKQCPL</sequence>
<dbReference type="Pfam" id="PF11897">
    <property type="entry name" value="DUF3417"/>
    <property type="match status" value="1"/>
</dbReference>
<comment type="similarity">
    <text evidence="2">Belongs to the glycogen phosphorylase family.</text>
</comment>
<dbReference type="GO" id="GO:0005975">
    <property type="term" value="P:carbohydrate metabolic process"/>
    <property type="evidence" value="ECO:0007669"/>
    <property type="project" value="InterPro"/>
</dbReference>
<dbReference type="InterPro" id="IPR052182">
    <property type="entry name" value="Glycogen/Maltodextrin_Phosph"/>
</dbReference>
<comment type="catalytic activity">
    <reaction evidence="1">
        <text>[(1-&gt;4)-alpha-D-glucosyl](n) + phosphate = [(1-&gt;4)-alpha-D-glucosyl](n-1) + alpha-D-glucose 1-phosphate</text>
        <dbReference type="Rhea" id="RHEA:41732"/>
        <dbReference type="Rhea" id="RHEA-COMP:9584"/>
        <dbReference type="Rhea" id="RHEA-COMP:9586"/>
        <dbReference type="ChEBI" id="CHEBI:15444"/>
        <dbReference type="ChEBI" id="CHEBI:43474"/>
        <dbReference type="ChEBI" id="CHEBI:58601"/>
        <dbReference type="EC" id="2.4.1.1"/>
    </reaction>
</comment>
<name>A0A6G7PXI3_9BACT</name>
<dbReference type="AlphaFoldDB" id="A0A6G7PXI3"/>
<proteinExistence type="inferred from homology"/>
<dbReference type="PIRSF" id="PIRSF000460">
    <property type="entry name" value="Pprylas_GlgP"/>
    <property type="match status" value="1"/>
</dbReference>
<dbReference type="GO" id="GO:0008184">
    <property type="term" value="F:glycogen phosphorylase activity"/>
    <property type="evidence" value="ECO:0007669"/>
    <property type="project" value="InterPro"/>
</dbReference>
<keyword evidence="5" id="KW-1185">Reference proteome</keyword>
<dbReference type="EMBL" id="CP048877">
    <property type="protein sequence ID" value="QIJ72405.1"/>
    <property type="molecule type" value="Genomic_DNA"/>
</dbReference>
<dbReference type="RefSeq" id="WP_166032622.1">
    <property type="nucleotide sequence ID" value="NZ_CP048877.1"/>
</dbReference>
<dbReference type="InterPro" id="IPR011834">
    <property type="entry name" value="Agluc_phsphrylas"/>
</dbReference>
<protein>
    <submittedName>
        <fullName evidence="4">Glycosyltransferase family 1 protein</fullName>
    </submittedName>
</protein>
<dbReference type="NCBIfam" id="TIGR02094">
    <property type="entry name" value="more_P_ylases"/>
    <property type="match status" value="1"/>
</dbReference>
<dbReference type="PANTHER" id="PTHR42655:SF1">
    <property type="entry name" value="GLYCOGEN PHOSPHORYLASE"/>
    <property type="match status" value="1"/>
</dbReference>
<dbReference type="SUPFAM" id="SSF53756">
    <property type="entry name" value="UDP-Glycosyltransferase/glycogen phosphorylase"/>
    <property type="match status" value="1"/>
</dbReference>
<dbReference type="Proteomes" id="UP000502179">
    <property type="component" value="Chromosome"/>
</dbReference>
<evidence type="ECO:0000256" key="1">
    <source>
        <dbReference type="ARBA" id="ARBA00001275"/>
    </source>
</evidence>
<evidence type="ECO:0000313" key="5">
    <source>
        <dbReference type="Proteomes" id="UP000502179"/>
    </source>
</evidence>
<accession>A0A6G7PXI3</accession>
<dbReference type="InterPro" id="IPR024517">
    <property type="entry name" value="Glycogen_phosphorylase_DUF3417"/>
</dbReference>
<organism evidence="4 5">
    <name type="scientific">Thermosulfuriphilus ammonigenes</name>
    <dbReference type="NCBI Taxonomy" id="1936021"/>
    <lineage>
        <taxon>Bacteria</taxon>
        <taxon>Pseudomonadati</taxon>
        <taxon>Thermodesulfobacteriota</taxon>
        <taxon>Thermodesulfobacteria</taxon>
        <taxon>Thermodesulfobacteriales</taxon>
        <taxon>Thermodesulfobacteriaceae</taxon>
        <taxon>Thermosulfuriphilus</taxon>
    </lineage>
</organism>
<dbReference type="GO" id="GO:0030170">
    <property type="term" value="F:pyridoxal phosphate binding"/>
    <property type="evidence" value="ECO:0007669"/>
    <property type="project" value="InterPro"/>
</dbReference>
<reference evidence="4 5" key="1">
    <citation type="submission" date="2020-02" db="EMBL/GenBank/DDBJ databases">
        <title>Genome analysis of Thermosulfuriphilus ammonigenes ST65T, an anaerobic thermophilic chemolithoautotrophic bacterium isolated from a deep-sea hydrothermal vent.</title>
        <authorList>
            <person name="Slobodkina G."/>
            <person name="Allioux M."/>
            <person name="Merkel A."/>
            <person name="Alain K."/>
            <person name="Jebbar M."/>
            <person name="Slobodkin A."/>
        </authorList>
    </citation>
    <scope>NUCLEOTIDE SEQUENCE [LARGE SCALE GENOMIC DNA]</scope>
    <source>
        <strain evidence="4 5">ST65</strain>
    </source>
</reference>
<keyword evidence="4" id="KW-0808">Transferase</keyword>
<gene>
    <name evidence="4" type="ORF">G4V39_09035</name>
</gene>
<dbReference type="Gene3D" id="3.40.50.2000">
    <property type="entry name" value="Glycogen Phosphorylase B"/>
    <property type="match status" value="3"/>
</dbReference>
<evidence type="ECO:0000313" key="4">
    <source>
        <dbReference type="EMBL" id="QIJ72405.1"/>
    </source>
</evidence>
<dbReference type="PANTHER" id="PTHR42655">
    <property type="entry name" value="GLYCOGEN PHOSPHORYLASE"/>
    <property type="match status" value="1"/>
</dbReference>